<evidence type="ECO:0000256" key="1">
    <source>
        <dbReference type="ARBA" id="ARBA00023242"/>
    </source>
</evidence>
<dbReference type="PROSITE" id="PS50077">
    <property type="entry name" value="HEAT_REPEAT"/>
    <property type="match status" value="1"/>
</dbReference>
<feature type="region of interest" description="Disordered" evidence="3">
    <location>
        <begin position="1642"/>
        <end position="1661"/>
    </location>
</feature>
<sequence>MVAQGSRAKPTRRLKGGTETTKSHRFEGFSQRIAKLKIDPIHRVRRASFGEDEGETTSYFRSALDHWVDMNLSDNFTQFTRRVNNLSESLAQIVYHEEKIMGLLVEFIEKRDQNSLEPLLSLLSQFARDLGVRFEKHFATAVTLVASVAATHPDVEVVEWSFTCLAWIFKFLSRLLVPDLRQLLKIMSPYLGKERQKPFVARFAAESMSFLIRKAGLVYYKNKTPLENAVSFLYEDIMQHAEEGKSTDSYKEGLMVMFADAIKGVNHGLHSNGADILRCVLDQVPSSSGNHQLPSEVATGVVINLIHHMTPDTFGPLLETVKEYIEIRSSTGDNPNFSLSCRLIFVCVATRKASRIRDWKTVHQTLVLLLKQAAAAPAVHLEAMPQLLGGVAYALQLSPMDEMLPFMRSFMDLITNGSLSKYFLFFCTTFSEWGSERFQSLLVPYLQKFINSSWKEHDFETCLTLLRLHETGCITPESSRPGYVSCPEGLKSRIHDSLVYPPKDQSFMNALVKLPKAISLFADPVTLSKIVKRLHDNILSAMQDAADESNEEKINEIAFYLGQGFKVYVELAKEANLLDANLWRSILAASAKFARLPLFLDGVLTFMCTVQRQEAEPETGSVDDFAAQLILNLASPSHSLRFVSLRILQQLIIQYAQEDPSPVALAIEVEESPLTLQSARTIQMHVRKLALIYPQVASRKWMATLIPYFCFGLFSKKLAPLWDDSAAALKTISEHPEGEKIVSDLSIQWLQEQDSATSGDEEAEDEKESNFVDNDYECFNVNNTERTIKANWATAQSPALTLSQRFHKEHKFAGLVPALPRSHALQVLNAAPNVAEKRSRQLVPLFLSWAFRDDQDDALPSDTDTPVRPSDASARWGFKDRLSMLALFGQFLNPRVLYRAPEVHDATMGLLCHGNSEIQKAALKALFTWKNAHVVPYQENLLNILDESRFKDELMVFVRAGGEDSLIEQEHRPILMPVLLRLLYGRMISKAGASSTQAGQSGRRKTILRTLSHLSEDDFRQFIDIAFGPLAKVNVASTDQDDEQAFMEELSSPRRQLGLLKMIDTVFDTLQSRMVSYTTQAMNVIIYCLVRACRSLYDESSSLFVDRQDERLLSMFQNIRQSAIRCMSLVFAVSPHRDWTPYVQIIFRELIDSRLEQFPIETAQGVSGLLRLFHTWASAPRSTFYLVQHNKHVLAKIIDILAVESAKDEVKIFVLDEVLVPLVKLASGIKLKDDESDEDQQMPDFPPEQIRSEVLSPHLEHALSHLGRLLRRGPSKPVLYSGVSALSLIAPCVESSGETSGLISIATYLLRQPPDRVNPKTKSGLLRILEHFLPLYKPEDDPGLSQQVFHAVSLMFDYFKDDANREVLARVFNALAIHDEELAKVADLCADLNSRSVKRLGPDYERRLQAFRVINEELSQNLNAKQWRPLVYNMLFHIKDEEELAIRSSASFGLKRFIDRAATETGNDGFEALVNDVLLPSLKYGIRQKSELIRSEIIAVLGYFVKLNPSRPSVQDMHVLLVGDDDEASFFNNILHIQQHRRMRALRRLATEAGKGNIESSNLGTIFLPLVEHFAFDGAEDESGHNLIAEALATIGSLAEWLDWNQFRANFRRYRSYMQSKPEMEKNILRLLGRMSDALSSAAGQRKSMESDSNEDVSDDVDKMDVSESVHCRLAKSLPNFEKVSSELTTNFIPFLTNFIHHKQEAEMSLRLPAAVTTIKLLKILPEQDMAIRLPAVLLDVCSTLKSKAQDSRDTARKTLNDIALLLGPFYFGYILKELRNTLLRGYQLHVLSYTVHSMLVFTTDHFNQGDLDYCMADLVAVVMDDTFGTVGQEKDAEDYVSKMKEVKSNKSYDSMELLAKNATISHLSSLVRPLQSLLREKLNTNIVKKLDELMRRIGIGLLRNPCAESREILVFCYEVIKETYQDKASTTSQVTARSEREERFLVRLQGAKRGEKRGTTASHIYKLTRFALDILRAILNKFNSLLTAANVAGFLPIIGDALVQSQEEVKISALRLLSTIIKLPLPELDENAHVYLTEAVKMIKESPSTNSEASQASLKLISSMIRERKATKLRDGHLAYLLQRLTADIEEPDRQGVTFNFIRAVMSRKFVVPEMYELVDNIATMMVTNQTRSARDLARGTYIHFLIEYPQAKSRWSKQLGFLAKNLDYKHQEGRQSVLEAIHLLLSKTGEEMAQDIVSTFFLPVVLAMANDESTECREMAGALLGQFYNRADKEQMKTILIPLHTWLEQTDNMALGSIGLQAMRIYFEAEETEKEKEGRFVVRILPGLMESVLEDRESQSWETLYFALQLFTKLCKTNPKLGLSSDCVAIWAAVQESLFFTHAWVKTCAANLIGMWLADVAKTNAAGGYSEIPLASSSGLLLDRESMLKLLRASLRSLRTPGISEELAMQSVRNLVFLGRCCAQNGLEFQKTEDEVAEEVASEDEDEGDTAANGVDGKEEQTNGSEQKSSALRYIFSQISTLLRREVISSRPNVLVPKTASIALLAALIRHLEAEQILPSLPVILLPLQHLTDPSIPPPRSTDETFQNTYKGLVSNSHEVLDLLQKKFGTTEYIAEMAKVQDQIKERREGRRVKRRIEAVADPERFERDKRRRNERKRVKRHEKGLEHRGKRRGW</sequence>
<dbReference type="GO" id="GO:0030686">
    <property type="term" value="C:90S preribosome"/>
    <property type="evidence" value="ECO:0007669"/>
    <property type="project" value="TreeGrafter"/>
</dbReference>
<dbReference type="InterPro" id="IPR016024">
    <property type="entry name" value="ARM-type_fold"/>
</dbReference>
<dbReference type="RefSeq" id="XP_056791482.1">
    <property type="nucleotide sequence ID" value="XM_056933941.1"/>
</dbReference>
<name>A0A9X0BYE0_9EURO</name>
<feature type="region of interest" description="Disordered" evidence="3">
    <location>
        <begin position="2609"/>
        <end position="2637"/>
    </location>
</feature>
<dbReference type="FunFam" id="1.25.10.10:FF:001272">
    <property type="entry name" value="HEAT repeat protein (DRIM), putative"/>
    <property type="match status" value="1"/>
</dbReference>
<dbReference type="PANTHER" id="PTHR17695">
    <property type="entry name" value="SMALL SUBUNIT PROCESSOME COMPONENT 20 HOMOLOG"/>
    <property type="match status" value="1"/>
</dbReference>
<feature type="compositionally biased region" description="Basic residues" evidence="3">
    <location>
        <begin position="2612"/>
        <end position="2637"/>
    </location>
</feature>
<keyword evidence="1" id="KW-0539">Nucleus</keyword>
<dbReference type="InterPro" id="IPR011989">
    <property type="entry name" value="ARM-like"/>
</dbReference>
<protein>
    <submittedName>
        <fullName evidence="7">Uncharacterized protein</fullName>
    </submittedName>
</protein>
<reference evidence="7" key="2">
    <citation type="journal article" date="2023" name="IMA Fungus">
        <title>Comparative genomic study of the Penicillium genus elucidates a diverse pangenome and 15 lateral gene transfer events.</title>
        <authorList>
            <person name="Petersen C."/>
            <person name="Sorensen T."/>
            <person name="Nielsen M.R."/>
            <person name="Sondergaard T.E."/>
            <person name="Sorensen J.L."/>
            <person name="Fitzpatrick D.A."/>
            <person name="Frisvad J.C."/>
            <person name="Nielsen K.L."/>
        </authorList>
    </citation>
    <scope>NUCLEOTIDE SEQUENCE</scope>
    <source>
        <strain evidence="7">IBT 30728</strain>
    </source>
</reference>
<evidence type="ECO:0000313" key="7">
    <source>
        <dbReference type="EMBL" id="KAJ5489449.1"/>
    </source>
</evidence>
<evidence type="ECO:0000256" key="2">
    <source>
        <dbReference type="PROSITE-ProRule" id="PRU00103"/>
    </source>
</evidence>
<feature type="domain" description="U3 small nucleolar RNA-associated protein 20 C-terminal" evidence="6">
    <location>
        <begin position="2347"/>
        <end position="2626"/>
    </location>
</feature>
<evidence type="ECO:0000259" key="6">
    <source>
        <dbReference type="Pfam" id="PF23099"/>
    </source>
</evidence>
<dbReference type="InterPro" id="IPR046523">
    <property type="entry name" value="UTP20_dom"/>
</dbReference>
<dbReference type="Pfam" id="PF07539">
    <property type="entry name" value="UTP20_N"/>
    <property type="match status" value="1"/>
</dbReference>
<proteinExistence type="predicted"/>
<dbReference type="EMBL" id="JAPWDQ010000004">
    <property type="protein sequence ID" value="KAJ5489449.1"/>
    <property type="molecule type" value="Genomic_DNA"/>
</dbReference>
<dbReference type="InterPro" id="IPR011430">
    <property type="entry name" value="UTP20_N"/>
</dbReference>
<dbReference type="GO" id="GO:0032040">
    <property type="term" value="C:small-subunit processome"/>
    <property type="evidence" value="ECO:0007669"/>
    <property type="project" value="TreeGrafter"/>
</dbReference>
<feature type="region of interest" description="Disordered" evidence="3">
    <location>
        <begin position="2435"/>
        <end position="2469"/>
    </location>
</feature>
<dbReference type="Gene3D" id="1.25.10.10">
    <property type="entry name" value="Leucine-rich Repeat Variant"/>
    <property type="match status" value="2"/>
</dbReference>
<dbReference type="GeneID" id="81624190"/>
<feature type="compositionally biased region" description="Acidic residues" evidence="3">
    <location>
        <begin position="2437"/>
        <end position="2451"/>
    </location>
</feature>
<dbReference type="InterPro" id="IPR057525">
    <property type="entry name" value="UTP20_C"/>
</dbReference>
<evidence type="ECO:0000313" key="8">
    <source>
        <dbReference type="Proteomes" id="UP001148312"/>
    </source>
</evidence>
<dbReference type="SUPFAM" id="SSF48371">
    <property type="entry name" value="ARM repeat"/>
    <property type="match status" value="3"/>
</dbReference>
<evidence type="ECO:0000259" key="4">
    <source>
        <dbReference type="Pfam" id="PF07539"/>
    </source>
</evidence>
<dbReference type="InterPro" id="IPR052575">
    <property type="entry name" value="SSU_processome_comp_20"/>
</dbReference>
<accession>A0A9X0BYE0</accession>
<keyword evidence="8" id="KW-1185">Reference proteome</keyword>
<evidence type="ECO:0000256" key="3">
    <source>
        <dbReference type="SAM" id="MobiDB-lite"/>
    </source>
</evidence>
<comment type="caution">
    <text evidence="7">The sequence shown here is derived from an EMBL/GenBank/DDBJ whole genome shotgun (WGS) entry which is preliminary data.</text>
</comment>
<dbReference type="Proteomes" id="UP001148312">
    <property type="component" value="Unassembled WGS sequence"/>
</dbReference>
<gene>
    <name evidence="7" type="ORF">N7539_004339</name>
</gene>
<feature type="domain" description="U3 small nucleolar RNA-associated protein 20" evidence="5">
    <location>
        <begin position="1703"/>
        <end position="1921"/>
    </location>
</feature>
<dbReference type="Pfam" id="PF23099">
    <property type="entry name" value="UTP20_C"/>
    <property type="match status" value="1"/>
</dbReference>
<feature type="repeat" description="HEAT" evidence="2">
    <location>
        <begin position="2203"/>
        <end position="2240"/>
    </location>
</feature>
<dbReference type="Pfam" id="PF20416">
    <property type="entry name" value="UTP20"/>
    <property type="match status" value="1"/>
</dbReference>
<reference evidence="7" key="1">
    <citation type="submission" date="2022-12" db="EMBL/GenBank/DDBJ databases">
        <authorList>
            <person name="Petersen C."/>
        </authorList>
    </citation>
    <scope>NUCLEOTIDE SEQUENCE</scope>
    <source>
        <strain evidence="7">IBT 30728</strain>
    </source>
</reference>
<feature type="region of interest" description="Disordered" evidence="3">
    <location>
        <begin position="1"/>
        <end position="21"/>
    </location>
</feature>
<dbReference type="PANTHER" id="PTHR17695:SF11">
    <property type="entry name" value="SMALL SUBUNIT PROCESSOME COMPONENT 20 HOMOLOG"/>
    <property type="match status" value="1"/>
</dbReference>
<feature type="domain" description="U3 small nucleolar RNA-associated protein 20 N-terminal" evidence="4">
    <location>
        <begin position="875"/>
        <end position="1490"/>
    </location>
</feature>
<organism evidence="7 8">
    <name type="scientific">Penicillium diatomitis</name>
    <dbReference type="NCBI Taxonomy" id="2819901"/>
    <lineage>
        <taxon>Eukaryota</taxon>
        <taxon>Fungi</taxon>
        <taxon>Dikarya</taxon>
        <taxon>Ascomycota</taxon>
        <taxon>Pezizomycotina</taxon>
        <taxon>Eurotiomycetes</taxon>
        <taxon>Eurotiomycetidae</taxon>
        <taxon>Eurotiales</taxon>
        <taxon>Aspergillaceae</taxon>
        <taxon>Penicillium</taxon>
    </lineage>
</organism>
<dbReference type="InterPro" id="IPR021133">
    <property type="entry name" value="HEAT_type_2"/>
</dbReference>
<evidence type="ECO:0000259" key="5">
    <source>
        <dbReference type="Pfam" id="PF20416"/>
    </source>
</evidence>